<dbReference type="RefSeq" id="WP_078005179.1">
    <property type="nucleotide sequence ID" value="NZ_MRUL01000047.1"/>
</dbReference>
<gene>
    <name evidence="1" type="ORF">BTJ39_24055</name>
</gene>
<organism evidence="1 2">
    <name type="scientific">Izhakiella australiensis</name>
    <dbReference type="NCBI Taxonomy" id="1926881"/>
    <lineage>
        <taxon>Bacteria</taxon>
        <taxon>Pseudomonadati</taxon>
        <taxon>Pseudomonadota</taxon>
        <taxon>Gammaproteobacteria</taxon>
        <taxon>Enterobacterales</taxon>
        <taxon>Erwiniaceae</taxon>
        <taxon>Izhakiella</taxon>
    </lineage>
</organism>
<name>A0A1S8Y4E7_9GAMM</name>
<accession>A0A1S8Y4E7</accession>
<dbReference type="AlphaFoldDB" id="A0A1S8Y4E7"/>
<sequence length="161" mass="18069">MDIISLVSTFSSVGTRAKAFIEERDRQKLSTLQIDLSKSIIEAQTQLLEILSAVTEKERRIYVLEQRIRELEAEQAEKARYRPTKLGTVGQFFAYTLSDAAKSLESIDESEYFLCQSCFDGGKKVVLIGNGEGGWRCPVCKISARVTPDTFNVDISDDGCW</sequence>
<dbReference type="Proteomes" id="UP000190667">
    <property type="component" value="Unassembled WGS sequence"/>
</dbReference>
<protein>
    <submittedName>
        <fullName evidence="1">Uncharacterized protein</fullName>
    </submittedName>
</protein>
<keyword evidence="2" id="KW-1185">Reference proteome</keyword>
<proteinExistence type="predicted"/>
<dbReference type="EMBL" id="MRUL01000047">
    <property type="protein sequence ID" value="OON33543.1"/>
    <property type="molecule type" value="Genomic_DNA"/>
</dbReference>
<reference evidence="1 2" key="1">
    <citation type="submission" date="2016-12" db="EMBL/GenBank/DDBJ databases">
        <title>Izhakiella australiana sp. nov. of genus Izhakiella isolated from Australian desert.</title>
        <authorList>
            <person name="Ji M."/>
        </authorList>
    </citation>
    <scope>NUCLEOTIDE SEQUENCE [LARGE SCALE GENOMIC DNA]</scope>
    <source>
        <strain evidence="1 2">D4N98</strain>
    </source>
</reference>
<comment type="caution">
    <text evidence="1">The sequence shown here is derived from an EMBL/GenBank/DDBJ whole genome shotgun (WGS) entry which is preliminary data.</text>
</comment>
<evidence type="ECO:0000313" key="2">
    <source>
        <dbReference type="Proteomes" id="UP000190667"/>
    </source>
</evidence>
<evidence type="ECO:0000313" key="1">
    <source>
        <dbReference type="EMBL" id="OON33543.1"/>
    </source>
</evidence>
<dbReference type="OrthoDB" id="5956570at2"/>